<dbReference type="AlphaFoldDB" id="A0AAE1PXH3"/>
<dbReference type="Proteomes" id="UP001292094">
    <property type="component" value="Unassembled WGS sequence"/>
</dbReference>
<gene>
    <name evidence="2" type="ORF">Pmani_013361</name>
</gene>
<evidence type="ECO:0000313" key="3">
    <source>
        <dbReference type="Proteomes" id="UP001292094"/>
    </source>
</evidence>
<feature type="region of interest" description="Disordered" evidence="1">
    <location>
        <begin position="169"/>
        <end position="226"/>
    </location>
</feature>
<evidence type="ECO:0000313" key="2">
    <source>
        <dbReference type="EMBL" id="KAK4315445.1"/>
    </source>
</evidence>
<comment type="caution">
    <text evidence="2">The sequence shown here is derived from an EMBL/GenBank/DDBJ whole genome shotgun (WGS) entry which is preliminary data.</text>
</comment>
<sequence>MIYAFPRFVDKFYVTHVELLGALTEQEQVTEAEQYKVNLMDQVMNFKEGLHNWIAQHETEKEEESEQVRESFSALGPHTAELGQDFPIYTDKVNTHLEAKNKAIKDEIMELSTKQKLEIRNSKLTLQKEQYFSGLVKAKLESKLMLERERHRMVEECKKLNEELNSYPTMGHQLDTKENGSTTHPTTPMYTPGRPEVTSRVLQPQHTPRGPSTVSHELSHTPGENNAASVLADAVKQVLNKSRV</sequence>
<dbReference type="EMBL" id="JAWZYT010001114">
    <property type="protein sequence ID" value="KAK4315445.1"/>
    <property type="molecule type" value="Genomic_DNA"/>
</dbReference>
<proteinExistence type="predicted"/>
<name>A0AAE1PXH3_9EUCA</name>
<organism evidence="2 3">
    <name type="scientific">Petrolisthes manimaculis</name>
    <dbReference type="NCBI Taxonomy" id="1843537"/>
    <lineage>
        <taxon>Eukaryota</taxon>
        <taxon>Metazoa</taxon>
        <taxon>Ecdysozoa</taxon>
        <taxon>Arthropoda</taxon>
        <taxon>Crustacea</taxon>
        <taxon>Multicrustacea</taxon>
        <taxon>Malacostraca</taxon>
        <taxon>Eumalacostraca</taxon>
        <taxon>Eucarida</taxon>
        <taxon>Decapoda</taxon>
        <taxon>Pleocyemata</taxon>
        <taxon>Anomura</taxon>
        <taxon>Galatheoidea</taxon>
        <taxon>Porcellanidae</taxon>
        <taxon>Petrolisthes</taxon>
    </lineage>
</organism>
<feature type="compositionally biased region" description="Polar residues" evidence="1">
    <location>
        <begin position="179"/>
        <end position="189"/>
    </location>
</feature>
<keyword evidence="3" id="KW-1185">Reference proteome</keyword>
<protein>
    <submittedName>
        <fullName evidence="2">Uncharacterized protein</fullName>
    </submittedName>
</protein>
<feature type="compositionally biased region" description="Polar residues" evidence="1">
    <location>
        <begin position="200"/>
        <end position="226"/>
    </location>
</feature>
<evidence type="ECO:0000256" key="1">
    <source>
        <dbReference type="SAM" id="MobiDB-lite"/>
    </source>
</evidence>
<accession>A0AAE1PXH3</accession>
<reference evidence="2" key="1">
    <citation type="submission" date="2023-11" db="EMBL/GenBank/DDBJ databases">
        <title>Genome assemblies of two species of porcelain crab, Petrolisthes cinctipes and Petrolisthes manimaculis (Anomura: Porcellanidae).</title>
        <authorList>
            <person name="Angst P."/>
        </authorList>
    </citation>
    <scope>NUCLEOTIDE SEQUENCE</scope>
    <source>
        <strain evidence="2">PB745_02</strain>
        <tissue evidence="2">Gill</tissue>
    </source>
</reference>